<dbReference type="InterPro" id="IPR002935">
    <property type="entry name" value="SAM_O-MeTrfase"/>
</dbReference>
<evidence type="ECO:0000256" key="2">
    <source>
        <dbReference type="ARBA" id="ARBA00022679"/>
    </source>
</evidence>
<dbReference type="InterPro" id="IPR029063">
    <property type="entry name" value="SAM-dependent_MTases_sf"/>
</dbReference>
<evidence type="ECO:0008006" key="6">
    <source>
        <dbReference type="Google" id="ProtNLM"/>
    </source>
</evidence>
<dbReference type="InterPro" id="IPR050362">
    <property type="entry name" value="Cation-dep_OMT"/>
</dbReference>
<dbReference type="PANTHER" id="PTHR10509:SF14">
    <property type="entry name" value="CAFFEOYL-COA O-METHYLTRANSFERASE 3-RELATED"/>
    <property type="match status" value="1"/>
</dbReference>
<evidence type="ECO:0000256" key="1">
    <source>
        <dbReference type="ARBA" id="ARBA00022603"/>
    </source>
</evidence>
<accession>A0AAU9DL11</accession>
<proteinExistence type="predicted"/>
<dbReference type="KEGG" id="xak:KIMC2_08010"/>
<keyword evidence="1" id="KW-0489">Methyltransferase</keyword>
<dbReference type="CDD" id="cd02440">
    <property type="entry name" value="AdoMet_MTases"/>
    <property type="match status" value="1"/>
</dbReference>
<dbReference type="AlphaFoldDB" id="A0AAU9DL11"/>
<protein>
    <recommendedName>
        <fullName evidence="6">Ho5U methyltransferase</fullName>
    </recommendedName>
</protein>
<dbReference type="PROSITE" id="PS51682">
    <property type="entry name" value="SAM_OMT_I"/>
    <property type="match status" value="1"/>
</dbReference>
<dbReference type="Gene3D" id="3.40.50.150">
    <property type="entry name" value="Vaccinia Virus protein VP39"/>
    <property type="match status" value="1"/>
</dbReference>
<dbReference type="GO" id="GO:0008171">
    <property type="term" value="F:O-methyltransferase activity"/>
    <property type="evidence" value="ECO:0007669"/>
    <property type="project" value="InterPro"/>
</dbReference>
<dbReference type="Pfam" id="PF01596">
    <property type="entry name" value="Methyltransf_3"/>
    <property type="match status" value="1"/>
</dbReference>
<dbReference type="Proteomes" id="UP001321804">
    <property type="component" value="Chromosome"/>
</dbReference>
<dbReference type="EMBL" id="AP026801">
    <property type="protein sequence ID" value="BDR56239.1"/>
    <property type="molecule type" value="Genomic_DNA"/>
</dbReference>
<dbReference type="PANTHER" id="PTHR10509">
    <property type="entry name" value="O-METHYLTRANSFERASE-RELATED"/>
    <property type="match status" value="1"/>
</dbReference>
<dbReference type="GO" id="GO:0032259">
    <property type="term" value="P:methylation"/>
    <property type="evidence" value="ECO:0007669"/>
    <property type="project" value="UniProtKB-KW"/>
</dbReference>
<organism evidence="4 5">
    <name type="scientific">Xylocopilactobacillus apis</name>
    <dbReference type="NCBI Taxonomy" id="2932183"/>
    <lineage>
        <taxon>Bacteria</taxon>
        <taxon>Bacillati</taxon>
        <taxon>Bacillota</taxon>
        <taxon>Bacilli</taxon>
        <taxon>Lactobacillales</taxon>
        <taxon>Lactobacillaceae</taxon>
        <taxon>Xylocopilactobacillus</taxon>
    </lineage>
</organism>
<evidence type="ECO:0000313" key="4">
    <source>
        <dbReference type="EMBL" id="BDR56239.1"/>
    </source>
</evidence>
<dbReference type="SUPFAM" id="SSF53335">
    <property type="entry name" value="S-adenosyl-L-methionine-dependent methyltransferases"/>
    <property type="match status" value="1"/>
</dbReference>
<evidence type="ECO:0000313" key="5">
    <source>
        <dbReference type="Proteomes" id="UP001321804"/>
    </source>
</evidence>
<keyword evidence="3" id="KW-0949">S-adenosyl-L-methionine</keyword>
<evidence type="ECO:0000256" key="3">
    <source>
        <dbReference type="ARBA" id="ARBA00022691"/>
    </source>
</evidence>
<reference evidence="4 5" key="1">
    <citation type="journal article" date="2023" name="Microbiol. Spectr.">
        <title>Symbiosis of Carpenter Bees with Uncharacterized Lactic Acid Bacteria Showing NAD Auxotrophy.</title>
        <authorList>
            <person name="Kawasaki S."/>
            <person name="Ozawa K."/>
            <person name="Mori T."/>
            <person name="Yamamoto A."/>
            <person name="Ito M."/>
            <person name="Ohkuma M."/>
            <person name="Sakamoto M."/>
            <person name="Matsutani M."/>
        </authorList>
    </citation>
    <scope>NUCLEOTIDE SEQUENCE [LARGE SCALE GENOMIC DNA]</scope>
    <source>
        <strain evidence="4 5">KimC2</strain>
    </source>
</reference>
<name>A0AAU9DL11_9LACO</name>
<sequence>MNRPIISDQVLSYLRTNLIETDNQKLIDLRKEAQMKGIPIIPLETASFLRFLIVIKRPKKILEVGTAIGYSSLLMEIENPEDSEIITFERNPVMYEKAVENIKNFNLSNKISIEFGDVAKQYDSFKENEFDLIFLDGAKAKYLEQFVHLIKNLKNDGIILIDDIFQGGDILKSIDEIKHRNKGIHRHINQLLSEILEQKKYISSIVPLGDGLLMVQKNKKFNK</sequence>
<gene>
    <name evidence="4" type="primary">yriA</name>
    <name evidence="4" type="ORF">KIMC2_08010</name>
</gene>
<keyword evidence="5" id="KW-1185">Reference proteome</keyword>
<dbReference type="GO" id="GO:0008757">
    <property type="term" value="F:S-adenosylmethionine-dependent methyltransferase activity"/>
    <property type="evidence" value="ECO:0007669"/>
    <property type="project" value="TreeGrafter"/>
</dbReference>
<keyword evidence="2" id="KW-0808">Transferase</keyword>